<organism evidence="4 5">
    <name type="scientific">Cupriavidus pauculus</name>
    <dbReference type="NCBI Taxonomy" id="82633"/>
    <lineage>
        <taxon>Bacteria</taxon>
        <taxon>Pseudomonadati</taxon>
        <taxon>Pseudomonadota</taxon>
        <taxon>Betaproteobacteria</taxon>
        <taxon>Burkholderiales</taxon>
        <taxon>Burkholderiaceae</taxon>
        <taxon>Cupriavidus</taxon>
    </lineage>
</organism>
<dbReference type="Pfam" id="PF14436">
    <property type="entry name" value="EndoU_bacteria"/>
    <property type="match status" value="1"/>
</dbReference>
<dbReference type="RefSeq" id="WP_124684639.1">
    <property type="nucleotide sequence ID" value="NZ_CP033969.1"/>
</dbReference>
<proteinExistence type="predicted"/>
<dbReference type="Proteomes" id="UP000270411">
    <property type="component" value="Chromosome 1"/>
</dbReference>
<dbReference type="InterPro" id="IPR029501">
    <property type="entry name" value="EndoU_bac"/>
</dbReference>
<evidence type="ECO:0000313" key="4">
    <source>
        <dbReference type="EMBL" id="AZG14885.1"/>
    </source>
</evidence>
<evidence type="ECO:0000256" key="2">
    <source>
        <dbReference type="SAM" id="SignalP"/>
    </source>
</evidence>
<evidence type="ECO:0000256" key="1">
    <source>
        <dbReference type="SAM" id="MobiDB-lite"/>
    </source>
</evidence>
<gene>
    <name evidence="4" type="ORF">EHF44_16465</name>
</gene>
<feature type="signal peptide" evidence="2">
    <location>
        <begin position="1"/>
        <end position="25"/>
    </location>
</feature>
<name>A0A3G8H3Q4_9BURK</name>
<dbReference type="OrthoDB" id="8974546at2"/>
<evidence type="ECO:0000313" key="5">
    <source>
        <dbReference type="Proteomes" id="UP000270411"/>
    </source>
</evidence>
<reference evidence="5" key="1">
    <citation type="submission" date="2018-11" db="EMBL/GenBank/DDBJ databases">
        <title>FDA dAtabase for Regulatory Grade micrObial Sequences (FDA-ARGOS): Supporting development and validation of Infectious Disease Dx tests.</title>
        <authorList>
            <person name="Goldberg B."/>
            <person name="Campos J."/>
            <person name="Tallon L."/>
            <person name="Sadzewicz L."/>
            <person name="Zhao X."/>
            <person name="Vavikolanu K."/>
            <person name="Mehta A."/>
            <person name="Aluvathingal J."/>
            <person name="Nadendla S."/>
            <person name="Geyer C."/>
            <person name="Nandy P."/>
            <person name="Yan Y."/>
            <person name="Sichtig H."/>
        </authorList>
    </citation>
    <scope>NUCLEOTIDE SEQUENCE [LARGE SCALE GENOMIC DNA]</scope>
    <source>
        <strain evidence="5">FDAARGOS_614</strain>
    </source>
</reference>
<dbReference type="AlphaFoldDB" id="A0A3G8H3Q4"/>
<evidence type="ECO:0000259" key="3">
    <source>
        <dbReference type="Pfam" id="PF14436"/>
    </source>
</evidence>
<protein>
    <recommendedName>
        <fullName evidence="3">Bacterial EndoU nuclease domain-containing protein</fullName>
    </recommendedName>
</protein>
<keyword evidence="2" id="KW-0732">Signal</keyword>
<feature type="chain" id="PRO_5018116161" description="Bacterial EndoU nuclease domain-containing protein" evidence="2">
    <location>
        <begin position="26"/>
        <end position="258"/>
    </location>
</feature>
<feature type="region of interest" description="Disordered" evidence="1">
    <location>
        <begin position="130"/>
        <end position="159"/>
    </location>
</feature>
<dbReference type="EMBL" id="CP033969">
    <property type="protein sequence ID" value="AZG14885.1"/>
    <property type="molecule type" value="Genomic_DNA"/>
</dbReference>
<sequence>MKYENTGYNAATVALATLIGGSAGALLGANATAAALAAQNEALNNSTSDKVVKWVKETYKNPLGDLARWGKDFLGMLPGQTPPTEANPLVDATNSGNPPAMGGAVITPPVAACTPGGPCVMTPPIAAPGAPGNAMLSNENGGENAENKATNSGDSSLLDPKAEKHVLYGDGPNSGGHLAGVGKPGKSEFLTSWGPQEVTNAILDIATNPQTRWSASDPRNGYVTGSGTVNGVEIKVVIDPNKGRIVTGYPTNLPRNPK</sequence>
<feature type="compositionally biased region" description="Low complexity" evidence="1">
    <location>
        <begin position="130"/>
        <end position="151"/>
    </location>
</feature>
<dbReference type="KEGG" id="cpau:EHF44_16465"/>
<dbReference type="GO" id="GO:0004519">
    <property type="term" value="F:endonuclease activity"/>
    <property type="evidence" value="ECO:0007669"/>
    <property type="project" value="InterPro"/>
</dbReference>
<feature type="domain" description="Bacterial EndoU nuclease" evidence="3">
    <location>
        <begin position="179"/>
        <end position="251"/>
    </location>
</feature>
<accession>A0A3G8H3Q4</accession>